<feature type="region of interest" description="Disordered" evidence="1">
    <location>
        <begin position="1"/>
        <end position="100"/>
    </location>
</feature>
<feature type="compositionally biased region" description="Low complexity" evidence="1">
    <location>
        <begin position="69"/>
        <end position="86"/>
    </location>
</feature>
<keyword evidence="3" id="KW-1185">Reference proteome</keyword>
<organism evidence="2 3">
    <name type="scientific">Macrophomina phaseolina</name>
    <dbReference type="NCBI Taxonomy" id="35725"/>
    <lineage>
        <taxon>Eukaryota</taxon>
        <taxon>Fungi</taxon>
        <taxon>Dikarya</taxon>
        <taxon>Ascomycota</taxon>
        <taxon>Pezizomycotina</taxon>
        <taxon>Dothideomycetes</taxon>
        <taxon>Dothideomycetes incertae sedis</taxon>
        <taxon>Botryosphaeriales</taxon>
        <taxon>Botryosphaeriaceae</taxon>
        <taxon>Macrophomina</taxon>
    </lineage>
</organism>
<evidence type="ECO:0000256" key="1">
    <source>
        <dbReference type="SAM" id="MobiDB-lite"/>
    </source>
</evidence>
<reference evidence="2 3" key="1">
    <citation type="journal article" date="2021" name="Nat. Commun.">
        <title>Genetic determinants of endophytism in the Arabidopsis root mycobiome.</title>
        <authorList>
            <person name="Mesny F."/>
            <person name="Miyauchi S."/>
            <person name="Thiergart T."/>
            <person name="Pickel B."/>
            <person name="Atanasova L."/>
            <person name="Karlsson M."/>
            <person name="Huettel B."/>
            <person name="Barry K.W."/>
            <person name="Haridas S."/>
            <person name="Chen C."/>
            <person name="Bauer D."/>
            <person name="Andreopoulos W."/>
            <person name="Pangilinan J."/>
            <person name="LaButti K."/>
            <person name="Riley R."/>
            <person name="Lipzen A."/>
            <person name="Clum A."/>
            <person name="Drula E."/>
            <person name="Henrissat B."/>
            <person name="Kohler A."/>
            <person name="Grigoriev I.V."/>
            <person name="Martin F.M."/>
            <person name="Hacquard S."/>
        </authorList>
    </citation>
    <scope>NUCLEOTIDE SEQUENCE [LARGE SCALE GENOMIC DNA]</scope>
    <source>
        <strain evidence="2 3">MPI-SDFR-AT-0080</strain>
    </source>
</reference>
<evidence type="ECO:0000313" key="2">
    <source>
        <dbReference type="EMBL" id="KAH7051343.1"/>
    </source>
</evidence>
<feature type="compositionally biased region" description="Basic and acidic residues" evidence="1">
    <location>
        <begin position="186"/>
        <end position="196"/>
    </location>
</feature>
<dbReference type="Proteomes" id="UP000774617">
    <property type="component" value="Unassembled WGS sequence"/>
</dbReference>
<gene>
    <name evidence="2" type="ORF">B0J12DRAFT_84259</name>
</gene>
<feature type="compositionally biased region" description="Basic residues" evidence="1">
    <location>
        <begin position="59"/>
        <end position="68"/>
    </location>
</feature>
<feature type="region of interest" description="Disordered" evidence="1">
    <location>
        <begin position="175"/>
        <end position="217"/>
    </location>
</feature>
<accession>A0ABQ8GCA7</accession>
<protein>
    <submittedName>
        <fullName evidence="2">Uncharacterized protein</fullName>
    </submittedName>
</protein>
<evidence type="ECO:0000313" key="3">
    <source>
        <dbReference type="Proteomes" id="UP000774617"/>
    </source>
</evidence>
<dbReference type="EMBL" id="JAGTJR010000012">
    <property type="protein sequence ID" value="KAH7051343.1"/>
    <property type="molecule type" value="Genomic_DNA"/>
</dbReference>
<comment type="caution">
    <text evidence="2">The sequence shown here is derived from an EMBL/GenBank/DDBJ whole genome shotgun (WGS) entry which is preliminary data.</text>
</comment>
<proteinExistence type="predicted"/>
<sequence length="217" mass="23421">MSVESLPFPHPLPHSFRKASQPKGLPPAPRLHTPGDSSALASPRPPLRDPARTGDRAQRIRKPSRRKQQQAARAAGAAVSTTGGRTNRSCHPSPKCSRHRTTPICSMTLNPSPYTIRALPLLVPGPPSTRLGSKSPARHCQCALIRPPARCATSIAAAPSDGALLNLAAKPCPPRDRPLVMPRPYKLRENTIDRGHKPARAPQTSEKSVPGPRIHWT</sequence>
<feature type="compositionally biased region" description="Basic and acidic residues" evidence="1">
    <location>
        <begin position="46"/>
        <end position="58"/>
    </location>
</feature>
<name>A0ABQ8GCA7_9PEZI</name>